<dbReference type="InterPro" id="IPR011990">
    <property type="entry name" value="TPR-like_helical_dom_sf"/>
</dbReference>
<dbReference type="PANTHER" id="PTHR46082:SF6">
    <property type="entry name" value="AAA+ ATPASE DOMAIN-CONTAINING PROTEIN-RELATED"/>
    <property type="match status" value="1"/>
</dbReference>
<organism evidence="1 2">
    <name type="scientific">Cordyceps javanica</name>
    <dbReference type="NCBI Taxonomy" id="43265"/>
    <lineage>
        <taxon>Eukaryota</taxon>
        <taxon>Fungi</taxon>
        <taxon>Dikarya</taxon>
        <taxon>Ascomycota</taxon>
        <taxon>Pezizomycotina</taxon>
        <taxon>Sordariomycetes</taxon>
        <taxon>Hypocreomycetidae</taxon>
        <taxon>Hypocreales</taxon>
        <taxon>Cordycipitaceae</taxon>
        <taxon>Cordyceps</taxon>
    </lineage>
</organism>
<dbReference type="InterPro" id="IPR053137">
    <property type="entry name" value="NLR-like"/>
</dbReference>
<dbReference type="Proteomes" id="UP000315783">
    <property type="component" value="Unassembled WGS sequence"/>
</dbReference>
<dbReference type="Pfam" id="PF13424">
    <property type="entry name" value="TPR_12"/>
    <property type="match status" value="2"/>
</dbReference>
<dbReference type="AlphaFoldDB" id="A0A545VIS4"/>
<dbReference type="STRING" id="43265.A0A545VIS4"/>
<protein>
    <submittedName>
        <fullName evidence="1">TPR repeat protein</fullName>
    </submittedName>
</protein>
<dbReference type="SUPFAM" id="SSF48452">
    <property type="entry name" value="TPR-like"/>
    <property type="match status" value="2"/>
</dbReference>
<name>A0A545VIS4_9HYPO</name>
<dbReference type="PANTHER" id="PTHR46082">
    <property type="entry name" value="ATP/GTP-BINDING PROTEIN-RELATED"/>
    <property type="match status" value="1"/>
</dbReference>
<dbReference type="Gene3D" id="1.25.40.10">
    <property type="entry name" value="Tetratricopeptide repeat domain"/>
    <property type="match status" value="3"/>
</dbReference>
<dbReference type="EMBL" id="SPUK01000034">
    <property type="protein sequence ID" value="TQV90144.1"/>
    <property type="molecule type" value="Genomic_DNA"/>
</dbReference>
<evidence type="ECO:0000313" key="2">
    <source>
        <dbReference type="Proteomes" id="UP000315783"/>
    </source>
</evidence>
<reference evidence="1 2" key="1">
    <citation type="journal article" date="2019" name="Appl. Microbiol. Biotechnol.">
        <title>Genome sequence of Isaria javanica and comparative genome analysis insights into family S53 peptidase evolution in fungal entomopathogens.</title>
        <authorList>
            <person name="Lin R."/>
            <person name="Zhang X."/>
            <person name="Xin B."/>
            <person name="Zou M."/>
            <person name="Gao Y."/>
            <person name="Qin F."/>
            <person name="Hu Q."/>
            <person name="Xie B."/>
            <person name="Cheng X."/>
        </authorList>
    </citation>
    <scope>NUCLEOTIDE SEQUENCE [LARGE SCALE GENOMIC DNA]</scope>
    <source>
        <strain evidence="1 2">IJ1G</strain>
    </source>
</reference>
<proteinExistence type="predicted"/>
<accession>A0A545VIS4</accession>
<keyword evidence="2" id="KW-1185">Reference proteome</keyword>
<comment type="caution">
    <text evidence="1">The sequence shown here is derived from an EMBL/GenBank/DDBJ whole genome shotgun (WGS) entry which is preliminary data.</text>
</comment>
<evidence type="ECO:0000313" key="1">
    <source>
        <dbReference type="EMBL" id="TQV90144.1"/>
    </source>
</evidence>
<gene>
    <name evidence="1" type="ORF">IF1G_11186</name>
</gene>
<dbReference type="OrthoDB" id="4860470at2759"/>
<sequence length="484" mass="54214">MDPGVYPAFPLRGRRSAAPLALLLGRTFSGQNKIKQAEEVYRQALQDFGSTSCDWDAIATLLREYVRLVRRRGKLREARGIYQPVIKRFVFRFGRNHHTTLVLIYETANALWASGALSDAETVYLEAITDLNPGKQNDSIILLDVMHELGVVYMQLHRWTDAESLLHAALQGFLHKHRNYYHLQVVAVVLHLGTTFREQGKLKDAAQMFQWGSSGLHQAHGPGHADTIDAFDQLSCIHIATENFVDANFALQSSIEGCDILYGKVHDLTLRKKVRFAGLLRDQGQFLEAQEVCEQLLGECGTLQNQWKFCLLNYLGTIHSMAGDFDKAEEEFAAALTGLAKEEGRASPAALLVLYNMGNTHHMMGNPDLAEVTYREAMVGLRHTVGHNHIASVAAAEMLALSLMSQGKVAEAANFLAEMLNLCRTEVSYPITELQRNVAVNFEWMTTSSLPAYDKGLLRWTHDGDQQVFLRGPSIQLHRQDNHC</sequence>